<keyword evidence="1" id="KW-1133">Transmembrane helix</keyword>
<keyword evidence="1" id="KW-0812">Transmembrane</keyword>
<dbReference type="AlphaFoldDB" id="G7W7B3"/>
<dbReference type="STRING" id="768706.Desor_0026"/>
<protein>
    <submittedName>
        <fullName evidence="2">Uncharacterized protein</fullName>
    </submittedName>
</protein>
<accession>G7W7B3</accession>
<dbReference type="eggNOG" id="ENOG50334A4">
    <property type="taxonomic scope" value="Bacteria"/>
</dbReference>
<feature type="transmembrane region" description="Helical" evidence="1">
    <location>
        <begin position="141"/>
        <end position="160"/>
    </location>
</feature>
<reference evidence="3" key="1">
    <citation type="submission" date="2011-11" db="EMBL/GenBank/DDBJ databases">
        <title>Complete sequence of Desulfosporosinus orientis DSM 765.</title>
        <authorList>
            <person name="Lucas S."/>
            <person name="Han J."/>
            <person name="Lapidus A."/>
            <person name="Cheng J.-F."/>
            <person name="Goodwin L."/>
            <person name="Pitluck S."/>
            <person name="Peters L."/>
            <person name="Ovchinnikova G."/>
            <person name="Teshima H."/>
            <person name="Detter J.C."/>
            <person name="Han C."/>
            <person name="Tapia R."/>
            <person name="Land M."/>
            <person name="Hauser L."/>
            <person name="Kyrpides N."/>
            <person name="Ivanova N."/>
            <person name="Pagani I."/>
            <person name="Pester M."/>
            <person name="Spring S."/>
            <person name="Ollivier B."/>
            <person name="Rattei T."/>
            <person name="Klenk H.-P."/>
            <person name="Wagner M."/>
            <person name="Loy A."/>
            <person name="Woyke T."/>
        </authorList>
    </citation>
    <scope>NUCLEOTIDE SEQUENCE [LARGE SCALE GENOMIC DNA]</scope>
    <source>
        <strain evidence="3">ATCC 19365 / DSM 765 / NCIMB 8382 / VKM B-1628</strain>
    </source>
</reference>
<dbReference type="KEGG" id="dor:Desor_0026"/>
<dbReference type="RefSeq" id="WP_014182614.1">
    <property type="nucleotide sequence ID" value="NC_016584.1"/>
</dbReference>
<evidence type="ECO:0000313" key="3">
    <source>
        <dbReference type="Proteomes" id="UP000006346"/>
    </source>
</evidence>
<organism evidence="2 3">
    <name type="scientific">Desulfosporosinus orientis (strain ATCC 19365 / DSM 765 / NCIMB 8382 / VKM B-1628 / Singapore I)</name>
    <name type="common">Desulfotomaculum orientis</name>
    <dbReference type="NCBI Taxonomy" id="768706"/>
    <lineage>
        <taxon>Bacteria</taxon>
        <taxon>Bacillati</taxon>
        <taxon>Bacillota</taxon>
        <taxon>Clostridia</taxon>
        <taxon>Eubacteriales</taxon>
        <taxon>Desulfitobacteriaceae</taxon>
        <taxon>Desulfosporosinus</taxon>
    </lineage>
</organism>
<sequence length="162" mass="18895">MILVLVGVFITICFKWGEWRNWRLYYPTILFLIAGDFIAGFVASSKPLWKYEATIFSGNVTQLLVALIIYPCTILIFFHFIKKLKSVSLYILIWVSIYAFLEYFGVKYQYFSHSNGWNFGCSVMLDFILFSLLVIHQKNPVYAWIVSFITGLTITLIFKLPI</sequence>
<dbReference type="PATRIC" id="fig|768706.3.peg.21"/>
<name>G7W7B3_DESOD</name>
<dbReference type="EMBL" id="CP003108">
    <property type="protein sequence ID" value="AET65784.1"/>
    <property type="molecule type" value="Genomic_DNA"/>
</dbReference>
<gene>
    <name evidence="2" type="ordered locus">Desor_0026</name>
</gene>
<evidence type="ECO:0000313" key="2">
    <source>
        <dbReference type="EMBL" id="AET65784.1"/>
    </source>
</evidence>
<keyword evidence="3" id="KW-1185">Reference proteome</keyword>
<evidence type="ECO:0000256" key="1">
    <source>
        <dbReference type="SAM" id="Phobius"/>
    </source>
</evidence>
<dbReference type="OrthoDB" id="2628935at2"/>
<keyword evidence="1" id="KW-0472">Membrane</keyword>
<feature type="transmembrane region" description="Helical" evidence="1">
    <location>
        <begin position="116"/>
        <end position="135"/>
    </location>
</feature>
<dbReference type="Proteomes" id="UP000006346">
    <property type="component" value="Chromosome"/>
</dbReference>
<feature type="transmembrane region" description="Helical" evidence="1">
    <location>
        <begin position="87"/>
        <end position="104"/>
    </location>
</feature>
<dbReference type="InterPro" id="IPR048147">
    <property type="entry name" value="CBO0543-like"/>
</dbReference>
<feature type="transmembrane region" description="Helical" evidence="1">
    <location>
        <begin position="63"/>
        <end position="81"/>
    </location>
</feature>
<dbReference type="NCBIfam" id="NF041644">
    <property type="entry name" value="CBO0543_fam"/>
    <property type="match status" value="1"/>
</dbReference>
<reference evidence="2 3" key="2">
    <citation type="journal article" date="2012" name="J. Bacteriol.">
        <title>Complete genome sequences of Desulfosporosinus orientis DSM765T, Desulfosporosinus youngiae DSM17734T, Desulfosporosinus meridiei DSM13257T, and Desulfosporosinus acidiphilus DSM22704T.</title>
        <authorList>
            <person name="Pester M."/>
            <person name="Brambilla E."/>
            <person name="Alazard D."/>
            <person name="Rattei T."/>
            <person name="Weinmaier T."/>
            <person name="Han J."/>
            <person name="Lucas S."/>
            <person name="Lapidus A."/>
            <person name="Cheng J.F."/>
            <person name="Goodwin L."/>
            <person name="Pitluck S."/>
            <person name="Peters L."/>
            <person name="Ovchinnikova G."/>
            <person name="Teshima H."/>
            <person name="Detter J.C."/>
            <person name="Han C.S."/>
            <person name="Tapia R."/>
            <person name="Land M.L."/>
            <person name="Hauser L."/>
            <person name="Kyrpides N.C."/>
            <person name="Ivanova N.N."/>
            <person name="Pagani I."/>
            <person name="Huntmann M."/>
            <person name="Wei C.L."/>
            <person name="Davenport K.W."/>
            <person name="Daligault H."/>
            <person name="Chain P.S."/>
            <person name="Chen A."/>
            <person name="Mavromatis K."/>
            <person name="Markowitz V."/>
            <person name="Szeto E."/>
            <person name="Mikhailova N."/>
            <person name="Pati A."/>
            <person name="Wagner M."/>
            <person name="Woyke T."/>
            <person name="Ollivier B."/>
            <person name="Klenk H.P."/>
            <person name="Spring S."/>
            <person name="Loy A."/>
        </authorList>
    </citation>
    <scope>NUCLEOTIDE SEQUENCE [LARGE SCALE GENOMIC DNA]</scope>
    <source>
        <strain evidence="3">ATCC 19365 / DSM 765 / NCIMB 8382 / VKM B-1628</strain>
    </source>
</reference>
<dbReference type="HOGENOM" id="CLU_111598_0_0_9"/>
<feature type="transmembrane region" description="Helical" evidence="1">
    <location>
        <begin position="25"/>
        <end position="43"/>
    </location>
</feature>
<proteinExistence type="predicted"/>